<feature type="transmembrane region" description="Helical" evidence="1">
    <location>
        <begin position="20"/>
        <end position="41"/>
    </location>
</feature>
<keyword evidence="3" id="KW-1185">Reference proteome</keyword>
<gene>
    <name evidence="2" type="ORF">mPipKuh1_007799</name>
</gene>
<feature type="transmembrane region" description="Helical" evidence="1">
    <location>
        <begin position="53"/>
        <end position="74"/>
    </location>
</feature>
<keyword evidence="1" id="KW-1133">Transmembrane helix</keyword>
<evidence type="ECO:0000313" key="2">
    <source>
        <dbReference type="EMBL" id="KAF6392610.1"/>
    </source>
</evidence>
<accession>A0A7J8B2M2</accession>
<protein>
    <submittedName>
        <fullName evidence="2">Uncharacterized protein</fullName>
    </submittedName>
</protein>
<name>A0A7J8B2M2_PIPKU</name>
<evidence type="ECO:0000256" key="1">
    <source>
        <dbReference type="SAM" id="Phobius"/>
    </source>
</evidence>
<reference evidence="2 3" key="1">
    <citation type="journal article" date="2020" name="Nature">
        <title>Six reference-quality genomes reveal evolution of bat adaptations.</title>
        <authorList>
            <person name="Jebb D."/>
            <person name="Huang Z."/>
            <person name="Pippel M."/>
            <person name="Hughes G.M."/>
            <person name="Lavrichenko K."/>
            <person name="Devanna P."/>
            <person name="Winkler S."/>
            <person name="Jermiin L.S."/>
            <person name="Skirmuntt E.C."/>
            <person name="Katzourakis A."/>
            <person name="Burkitt-Gray L."/>
            <person name="Ray D.A."/>
            <person name="Sullivan K.A.M."/>
            <person name="Roscito J.G."/>
            <person name="Kirilenko B.M."/>
            <person name="Davalos L.M."/>
            <person name="Corthals A.P."/>
            <person name="Power M.L."/>
            <person name="Jones G."/>
            <person name="Ransome R.D."/>
            <person name="Dechmann D.K.N."/>
            <person name="Locatelli A.G."/>
            <person name="Puechmaille S.J."/>
            <person name="Fedrigo O."/>
            <person name="Jarvis E.D."/>
            <person name="Hiller M."/>
            <person name="Vernes S.C."/>
            <person name="Myers E.W."/>
            <person name="Teeling E.C."/>
        </authorList>
    </citation>
    <scope>NUCLEOTIDE SEQUENCE [LARGE SCALE GENOMIC DNA]</scope>
    <source>
        <strain evidence="2">MPipKuh1</strain>
        <tissue evidence="2">Flight muscle</tissue>
    </source>
</reference>
<keyword evidence="1" id="KW-0812">Transmembrane</keyword>
<proteinExistence type="predicted"/>
<comment type="caution">
    <text evidence="2">The sequence shown here is derived from an EMBL/GenBank/DDBJ whole genome shotgun (WGS) entry which is preliminary data.</text>
</comment>
<dbReference type="AlphaFoldDB" id="A0A7J8B2M2"/>
<organism evidence="2 3">
    <name type="scientific">Pipistrellus kuhlii</name>
    <name type="common">Kuhl's pipistrelle</name>
    <dbReference type="NCBI Taxonomy" id="59472"/>
    <lineage>
        <taxon>Eukaryota</taxon>
        <taxon>Metazoa</taxon>
        <taxon>Chordata</taxon>
        <taxon>Craniata</taxon>
        <taxon>Vertebrata</taxon>
        <taxon>Euteleostomi</taxon>
        <taxon>Mammalia</taxon>
        <taxon>Eutheria</taxon>
        <taxon>Laurasiatheria</taxon>
        <taxon>Chiroptera</taxon>
        <taxon>Yangochiroptera</taxon>
        <taxon>Vespertilionidae</taxon>
        <taxon>Pipistrellus</taxon>
    </lineage>
</organism>
<dbReference type="EMBL" id="JACAGB010000001">
    <property type="protein sequence ID" value="KAF6392610.1"/>
    <property type="molecule type" value="Genomic_DNA"/>
</dbReference>
<sequence length="123" mass="13855">MNLCMGGVKPAWPGGRDMGGWLAYLLVEGTICILTFYYKGYTLSGQVIIRSEIIIIWPFRVCVCVCVCVCVLMVKLTRKFMSNTFISNFFSNIISLEPPKQLFQLGTLLSSILMITDFLCFCV</sequence>
<evidence type="ECO:0000313" key="3">
    <source>
        <dbReference type="Proteomes" id="UP000558488"/>
    </source>
</evidence>
<keyword evidence="1" id="KW-0472">Membrane</keyword>
<dbReference type="Proteomes" id="UP000558488">
    <property type="component" value="Unassembled WGS sequence"/>
</dbReference>